<evidence type="ECO:0000259" key="1">
    <source>
        <dbReference type="Pfam" id="PF01636"/>
    </source>
</evidence>
<dbReference type="InterPro" id="IPR051678">
    <property type="entry name" value="AGP_Transferase"/>
</dbReference>
<proteinExistence type="predicted"/>
<reference evidence="2 3" key="1">
    <citation type="submission" date="2016-10" db="EMBL/GenBank/DDBJ databases">
        <authorList>
            <person name="Varghese N."/>
        </authorList>
    </citation>
    <scope>NUCLEOTIDE SEQUENCE [LARGE SCALE GENOMIC DNA]</scope>
</reference>
<dbReference type="SUPFAM" id="SSF56112">
    <property type="entry name" value="Protein kinase-like (PK-like)"/>
    <property type="match status" value="1"/>
</dbReference>
<protein>
    <recommendedName>
        <fullName evidence="1">Aminoglycoside phosphotransferase domain-containing protein</fullName>
    </recommendedName>
</protein>
<name>A0A1Y6LV00_ZYMTR</name>
<evidence type="ECO:0000313" key="3">
    <source>
        <dbReference type="Proteomes" id="UP000215453"/>
    </source>
</evidence>
<dbReference type="EMBL" id="LT882685">
    <property type="protein sequence ID" value="SMY28214.1"/>
    <property type="molecule type" value="Genomic_DNA"/>
</dbReference>
<dbReference type="Pfam" id="PF01636">
    <property type="entry name" value="APH"/>
    <property type="match status" value="1"/>
</dbReference>
<dbReference type="PANTHER" id="PTHR21310">
    <property type="entry name" value="AMINOGLYCOSIDE PHOSPHOTRANSFERASE-RELATED-RELATED"/>
    <property type="match status" value="1"/>
</dbReference>
<dbReference type="InterPro" id="IPR011009">
    <property type="entry name" value="Kinase-like_dom_sf"/>
</dbReference>
<dbReference type="InterPro" id="IPR002575">
    <property type="entry name" value="Aminoglycoside_PTrfase"/>
</dbReference>
<evidence type="ECO:0000313" key="2">
    <source>
        <dbReference type="EMBL" id="SMY28214.1"/>
    </source>
</evidence>
<gene>
    <name evidence="2" type="ORF">ZT1A5_G9659</name>
</gene>
<feature type="domain" description="Aminoglycoside phosphotransferase" evidence="1">
    <location>
        <begin position="29"/>
        <end position="163"/>
    </location>
</feature>
<accession>A0A1Y6LV00</accession>
<dbReference type="PANTHER" id="PTHR21310:SF59">
    <property type="entry name" value="AMINOGLYCOSIDE PHOSPHOTRANSFERASE DOMAIN-CONTAINING PROTEIN"/>
    <property type="match status" value="1"/>
</dbReference>
<dbReference type="AlphaFoldDB" id="A0A1Y6LV00"/>
<dbReference type="Proteomes" id="UP000215453">
    <property type="component" value="Chromosome 10"/>
</dbReference>
<dbReference type="Gene3D" id="3.90.1200.10">
    <property type="match status" value="1"/>
</dbReference>
<organism evidence="2 3">
    <name type="scientific">Zymoseptoria tritici ST99CH_1A5</name>
    <dbReference type="NCBI Taxonomy" id="1276529"/>
    <lineage>
        <taxon>Eukaryota</taxon>
        <taxon>Fungi</taxon>
        <taxon>Dikarya</taxon>
        <taxon>Ascomycota</taxon>
        <taxon>Pezizomycotina</taxon>
        <taxon>Dothideomycetes</taxon>
        <taxon>Dothideomycetidae</taxon>
        <taxon>Mycosphaerellales</taxon>
        <taxon>Mycosphaerellaceae</taxon>
        <taxon>Zymoseptoria</taxon>
    </lineage>
</organism>
<sequence>MEQAMGVHGALVPRLLSCSTISAPSSDGRAIQLVEMSKLDGVSFSDLQPKRQLNNDEEDRLRNIIEDMAAFFTRSWLAAVEEDGEKGACTGKIGTSIPQRLQHLSLHLPSFDLRRKTTSVLIAVQAGGLNILPIVLTHGDLLPSNILVNLDEWRVTGIVDWAEGEWLPFGIGLWGVEHLLGYMSKNGERGRIGKAEVVYFSRADLLREHFWQGLKRRIPRLEEEVMARAVRLARDVGILLWHGFAWDDGRLDRVINAADDREELAFLEAMLDVAENESRCKL</sequence>